<evidence type="ECO:0000313" key="2">
    <source>
        <dbReference type="EMBL" id="VDP86391.1"/>
    </source>
</evidence>
<dbReference type="Proteomes" id="UP000272942">
    <property type="component" value="Unassembled WGS sequence"/>
</dbReference>
<name>A0A183ASV9_9TREM</name>
<dbReference type="AlphaFoldDB" id="A0A183ASV9"/>
<accession>A0A183ASV9</accession>
<keyword evidence="3" id="KW-1185">Reference proteome</keyword>
<gene>
    <name evidence="2" type="ORF">ECPE_LOCUS10044</name>
</gene>
<feature type="region of interest" description="Disordered" evidence="1">
    <location>
        <begin position="28"/>
        <end position="55"/>
    </location>
</feature>
<sequence>MRIQSQEFNPSGIKHSLSLNGRWLSPSHDIYHPHDGSNPADDEEDEGDMDTRHPRLFMDHETGSSVINYNGESYHMLLVPTGLPGGLETLAGVRFGLLRTWLYAQSVMKHSSPSSGGRSTGNGNGNNHTSTNPAGNNNSNNTIVLKPELLSEKTVTDSENANDPNQTYNNSGRAMEPDTVLHQLLAIESQLARAIRERIFPSGACPGPYTYSGESTDSQPNSNGAVVGLSLGSVDETGHPGHEFSTATNVGPLSSDSGVSSDAIQHHAPLLMNGNFPSVSLAHHRTGLYQGSVTQTATVYDTDYGNRFPNPPISQLYPSHLMNNTHLRNSIGLSGYFPEITETYPVLQPISHSQATSPTSDPAVVSSGPNSITVDHVDSLKVTTTTTSSAQARGARAETNPLPTSLSAFTSTAFYSPSYFGNRTNGNSDQVTNPTSLLDPFSRGHLSAGGGGGVSTVTNGVSAGLCFYPTAMGTTTLSESLLIPEEVISTYLDREKGYDEADGTHHPALLSRNQDRHSPSYGSSSPQSPGSSSCDQMILLEV</sequence>
<evidence type="ECO:0000256" key="1">
    <source>
        <dbReference type="SAM" id="MobiDB-lite"/>
    </source>
</evidence>
<feature type="compositionally biased region" description="Low complexity" evidence="1">
    <location>
        <begin position="519"/>
        <end position="533"/>
    </location>
</feature>
<reference evidence="2 3" key="2">
    <citation type="submission" date="2018-11" db="EMBL/GenBank/DDBJ databases">
        <authorList>
            <consortium name="Pathogen Informatics"/>
        </authorList>
    </citation>
    <scope>NUCLEOTIDE SEQUENCE [LARGE SCALE GENOMIC DNA]</scope>
    <source>
        <strain evidence="2 3">Egypt</strain>
    </source>
</reference>
<dbReference type="OrthoDB" id="5915660at2759"/>
<proteinExistence type="predicted"/>
<protein>
    <submittedName>
        <fullName evidence="4">PUM-HD domain-containing protein</fullName>
    </submittedName>
</protein>
<feature type="compositionally biased region" description="Low complexity" evidence="1">
    <location>
        <begin position="125"/>
        <end position="142"/>
    </location>
</feature>
<evidence type="ECO:0000313" key="3">
    <source>
        <dbReference type="Proteomes" id="UP000272942"/>
    </source>
</evidence>
<organism evidence="4">
    <name type="scientific">Echinostoma caproni</name>
    <dbReference type="NCBI Taxonomy" id="27848"/>
    <lineage>
        <taxon>Eukaryota</taxon>
        <taxon>Metazoa</taxon>
        <taxon>Spiralia</taxon>
        <taxon>Lophotrochozoa</taxon>
        <taxon>Platyhelminthes</taxon>
        <taxon>Trematoda</taxon>
        <taxon>Digenea</taxon>
        <taxon>Plagiorchiida</taxon>
        <taxon>Echinostomata</taxon>
        <taxon>Echinostomatoidea</taxon>
        <taxon>Echinostomatidae</taxon>
        <taxon>Echinostoma</taxon>
    </lineage>
</organism>
<feature type="compositionally biased region" description="Polar residues" evidence="1">
    <location>
        <begin position="157"/>
        <end position="172"/>
    </location>
</feature>
<dbReference type="WBParaSite" id="ECPE_0001007601-mRNA-1">
    <property type="protein sequence ID" value="ECPE_0001007601-mRNA-1"/>
    <property type="gene ID" value="ECPE_0001007601"/>
</dbReference>
<reference evidence="4" key="1">
    <citation type="submission" date="2016-06" db="UniProtKB">
        <authorList>
            <consortium name="WormBaseParasite"/>
        </authorList>
    </citation>
    <scope>IDENTIFICATION</scope>
</reference>
<feature type="region of interest" description="Disordered" evidence="1">
    <location>
        <begin position="498"/>
        <end position="534"/>
    </location>
</feature>
<feature type="region of interest" description="Disordered" evidence="1">
    <location>
        <begin position="109"/>
        <end position="174"/>
    </location>
</feature>
<evidence type="ECO:0000313" key="4">
    <source>
        <dbReference type="WBParaSite" id="ECPE_0001007601-mRNA-1"/>
    </source>
</evidence>
<dbReference type="EMBL" id="UZAN01048396">
    <property type="protein sequence ID" value="VDP86391.1"/>
    <property type="molecule type" value="Genomic_DNA"/>
</dbReference>